<reference evidence="5" key="1">
    <citation type="journal article" date="2014" name="Int. J. Syst. Evol. Microbiol.">
        <title>Complete genome sequence of Corynebacterium casei LMG S-19264T (=DSM 44701T), isolated from a smear-ripened cheese.</title>
        <authorList>
            <consortium name="US DOE Joint Genome Institute (JGI-PGF)"/>
            <person name="Walter F."/>
            <person name="Albersmeier A."/>
            <person name="Kalinowski J."/>
            <person name="Ruckert C."/>
        </authorList>
    </citation>
    <scope>NUCLEOTIDE SEQUENCE</scope>
    <source>
        <strain evidence="5">VKM Ac-1069</strain>
    </source>
</reference>
<dbReference type="InterPro" id="IPR011045">
    <property type="entry name" value="N2O_reductase_N"/>
</dbReference>
<feature type="region of interest" description="Disordered" evidence="2">
    <location>
        <begin position="31"/>
        <end position="60"/>
    </location>
</feature>
<dbReference type="AlphaFoldDB" id="A0A9W6NX65"/>
<keyword evidence="6" id="KW-1185">Reference proteome</keyword>
<name>A0A9W6NX65_9PSEU</name>
<dbReference type="SUPFAM" id="SSF50974">
    <property type="entry name" value="Nitrous oxide reductase, N-terminal domain"/>
    <property type="match status" value="1"/>
</dbReference>
<reference evidence="5" key="2">
    <citation type="submission" date="2023-01" db="EMBL/GenBank/DDBJ databases">
        <authorList>
            <person name="Sun Q."/>
            <person name="Evtushenko L."/>
        </authorList>
    </citation>
    <scope>NUCLEOTIDE SEQUENCE</scope>
    <source>
        <strain evidence="5">VKM Ac-1069</strain>
    </source>
</reference>
<dbReference type="InterPro" id="IPR051200">
    <property type="entry name" value="Host-pathogen_enzymatic-act"/>
</dbReference>
<evidence type="ECO:0000256" key="2">
    <source>
        <dbReference type="SAM" id="MobiDB-lite"/>
    </source>
</evidence>
<dbReference type="PROSITE" id="PS51257">
    <property type="entry name" value="PROKAR_LIPOPROTEIN"/>
    <property type="match status" value="1"/>
</dbReference>
<dbReference type="Gene3D" id="2.130.10.10">
    <property type="entry name" value="YVTN repeat-like/Quinoprotein amine dehydrogenase"/>
    <property type="match status" value="2"/>
</dbReference>
<gene>
    <name evidence="5" type="ORF">GCM10017577_37100</name>
</gene>
<dbReference type="EMBL" id="BSFQ01000015">
    <property type="protein sequence ID" value="GLL12569.1"/>
    <property type="molecule type" value="Genomic_DNA"/>
</dbReference>
<evidence type="ECO:0000313" key="5">
    <source>
        <dbReference type="EMBL" id="GLL12569.1"/>
    </source>
</evidence>
<keyword evidence="1 3" id="KW-0732">Signal</keyword>
<accession>A0A9W6NX65</accession>
<feature type="signal peptide" evidence="3">
    <location>
        <begin position="1"/>
        <end position="25"/>
    </location>
</feature>
<protein>
    <recommendedName>
        <fullName evidence="4">YNCE-like beta-propeller domain-containing protein</fullName>
    </recommendedName>
</protein>
<dbReference type="PANTHER" id="PTHR47197">
    <property type="entry name" value="PROTEIN NIRF"/>
    <property type="match status" value="1"/>
</dbReference>
<organism evidence="5 6">
    <name type="scientific">Pseudonocardia halophobica</name>
    <dbReference type="NCBI Taxonomy" id="29401"/>
    <lineage>
        <taxon>Bacteria</taxon>
        <taxon>Bacillati</taxon>
        <taxon>Actinomycetota</taxon>
        <taxon>Actinomycetes</taxon>
        <taxon>Pseudonocardiales</taxon>
        <taxon>Pseudonocardiaceae</taxon>
        <taxon>Pseudonocardia</taxon>
    </lineage>
</organism>
<dbReference type="PANTHER" id="PTHR47197:SF3">
    <property type="entry name" value="DIHYDRO-HEME D1 DEHYDROGENASE"/>
    <property type="match status" value="1"/>
</dbReference>
<dbReference type="InterPro" id="IPR048433">
    <property type="entry name" value="YNCE-like_beta-prop"/>
</dbReference>
<feature type="chain" id="PRO_5040721389" description="YNCE-like beta-propeller domain-containing protein" evidence="3">
    <location>
        <begin position="26"/>
        <end position="396"/>
    </location>
</feature>
<feature type="domain" description="YNCE-like beta-propeller" evidence="4">
    <location>
        <begin position="261"/>
        <end position="379"/>
    </location>
</feature>
<evidence type="ECO:0000256" key="1">
    <source>
        <dbReference type="ARBA" id="ARBA00022729"/>
    </source>
</evidence>
<sequence length="396" mass="41842">MGVVRVNVRRRIATAAVLAATVVLGGCSGSGGTATAPPTAPATPAPVAATDGLPGMPPVPDAHDVYADAGANMLSDAAKAAKPLVYVPHTKSGEVRVIDPATFATVGTYRLGGELQHVVPSWDMRTLYATDDTTNKVVPFDPVTGKPGAAIPVQDPYNMYFTPDGTSAISVAEAQKRLVFYDPHTWVQQGDLPTPDCAGIDHADFTPDGRTAVFTCEFAGRVAVVDVARRTLLRTIDMPTRNRHMGPQDIKLAPDGSVFYIADSDQNGVWVLDGAATHVVREIPTGHGAHGLYLSRDATRLFVTNRHEGSVSVLDAYTGAPLTKWRIPGGSSPDMGNVSADGAQLWLSGRYDRAVYVLSTTDGSLIRKIAVGDGPHGLCVWPQPGRYSLGHTGITR</sequence>
<dbReference type="InterPro" id="IPR015943">
    <property type="entry name" value="WD40/YVTN_repeat-like_dom_sf"/>
</dbReference>
<dbReference type="Pfam" id="PF21783">
    <property type="entry name" value="YNCE"/>
    <property type="match status" value="1"/>
</dbReference>
<proteinExistence type="predicted"/>
<evidence type="ECO:0000256" key="3">
    <source>
        <dbReference type="SAM" id="SignalP"/>
    </source>
</evidence>
<dbReference type="Proteomes" id="UP001143463">
    <property type="component" value="Unassembled WGS sequence"/>
</dbReference>
<evidence type="ECO:0000259" key="4">
    <source>
        <dbReference type="Pfam" id="PF21783"/>
    </source>
</evidence>
<comment type="caution">
    <text evidence="5">The sequence shown here is derived from an EMBL/GenBank/DDBJ whole genome shotgun (WGS) entry which is preliminary data.</text>
</comment>
<evidence type="ECO:0000313" key="6">
    <source>
        <dbReference type="Proteomes" id="UP001143463"/>
    </source>
</evidence>